<keyword evidence="2" id="KW-1185">Reference proteome</keyword>
<reference evidence="2" key="1">
    <citation type="journal article" date="2022" name="Mol. Ecol. Resour.">
        <title>The genomes of chicory, endive, great burdock and yacon provide insights into Asteraceae palaeo-polyploidization history and plant inulin production.</title>
        <authorList>
            <person name="Fan W."/>
            <person name="Wang S."/>
            <person name="Wang H."/>
            <person name="Wang A."/>
            <person name="Jiang F."/>
            <person name="Liu H."/>
            <person name="Zhao H."/>
            <person name="Xu D."/>
            <person name="Zhang Y."/>
        </authorList>
    </citation>
    <scope>NUCLEOTIDE SEQUENCE [LARGE SCALE GENOMIC DNA]</scope>
    <source>
        <strain evidence="2">cv. Yunnan</strain>
    </source>
</reference>
<gene>
    <name evidence="1" type="ORF">L1987_30603</name>
</gene>
<sequence length="319" mass="35126">MDSQNQKVKIIACTGGAWETVYGVLRYKPVGLPRRILQLPLNLTYSRLMTCVARKLNASLETGFRMTYQFPLSPSNKNKNVVVDIADDEDVEVFMDIALKTSHGLITLYVVEPVPSRRDQSDKGNMNEGLGKQHVFTYQHLFPVHETAHAAGTSKNPAQELDSEDDYGDENDLFTDQKGVNLLKRPGTLGVGGNEEKNASWLMPSLAPTGTTPRAPISDTQIKGVEDEPSAPFSLMGDRGVTSGVGGREAKGKGVGKDILWWMNPLPTTPAPDITPRAPVSCKQEKGVDRRVDKDMFLGFAFVNFRSISILYVFIVKLV</sequence>
<protein>
    <submittedName>
        <fullName evidence="1">Uncharacterized protein</fullName>
    </submittedName>
</protein>
<proteinExistence type="predicted"/>
<dbReference type="EMBL" id="CM042027">
    <property type="protein sequence ID" value="KAI3802471.1"/>
    <property type="molecule type" value="Genomic_DNA"/>
</dbReference>
<evidence type="ECO:0000313" key="2">
    <source>
        <dbReference type="Proteomes" id="UP001056120"/>
    </source>
</evidence>
<reference evidence="1 2" key="2">
    <citation type="journal article" date="2022" name="Mol. Ecol. Resour.">
        <title>The genomes of chicory, endive, great burdock and yacon provide insights into Asteraceae paleo-polyploidization history and plant inulin production.</title>
        <authorList>
            <person name="Fan W."/>
            <person name="Wang S."/>
            <person name="Wang H."/>
            <person name="Wang A."/>
            <person name="Jiang F."/>
            <person name="Liu H."/>
            <person name="Zhao H."/>
            <person name="Xu D."/>
            <person name="Zhang Y."/>
        </authorList>
    </citation>
    <scope>NUCLEOTIDE SEQUENCE [LARGE SCALE GENOMIC DNA]</scope>
    <source>
        <strain evidence="2">cv. Yunnan</strain>
        <tissue evidence="1">Leaves</tissue>
    </source>
</reference>
<organism evidence="1 2">
    <name type="scientific">Smallanthus sonchifolius</name>
    <dbReference type="NCBI Taxonomy" id="185202"/>
    <lineage>
        <taxon>Eukaryota</taxon>
        <taxon>Viridiplantae</taxon>
        <taxon>Streptophyta</taxon>
        <taxon>Embryophyta</taxon>
        <taxon>Tracheophyta</taxon>
        <taxon>Spermatophyta</taxon>
        <taxon>Magnoliopsida</taxon>
        <taxon>eudicotyledons</taxon>
        <taxon>Gunneridae</taxon>
        <taxon>Pentapetalae</taxon>
        <taxon>asterids</taxon>
        <taxon>campanulids</taxon>
        <taxon>Asterales</taxon>
        <taxon>Asteraceae</taxon>
        <taxon>Asteroideae</taxon>
        <taxon>Heliantheae alliance</taxon>
        <taxon>Millerieae</taxon>
        <taxon>Smallanthus</taxon>
    </lineage>
</organism>
<name>A0ACB9I4K6_9ASTR</name>
<comment type="caution">
    <text evidence="1">The sequence shown here is derived from an EMBL/GenBank/DDBJ whole genome shotgun (WGS) entry which is preliminary data.</text>
</comment>
<evidence type="ECO:0000313" key="1">
    <source>
        <dbReference type="EMBL" id="KAI3802471.1"/>
    </source>
</evidence>
<accession>A0ACB9I4K6</accession>
<dbReference type="Proteomes" id="UP001056120">
    <property type="component" value="Linkage Group LG10"/>
</dbReference>